<dbReference type="AlphaFoldDB" id="T0RBT8"/>
<dbReference type="InterPro" id="IPR001683">
    <property type="entry name" value="PX_dom"/>
</dbReference>
<dbReference type="GO" id="GO:0035091">
    <property type="term" value="F:phosphatidylinositol binding"/>
    <property type="evidence" value="ECO:0007669"/>
    <property type="project" value="InterPro"/>
</dbReference>
<feature type="domain" description="PX" evidence="2">
    <location>
        <begin position="27"/>
        <end position="154"/>
    </location>
</feature>
<proteinExistence type="predicted"/>
<gene>
    <name evidence="3" type="ORF">SDRG_12667</name>
</gene>
<dbReference type="RefSeq" id="XP_008616967.1">
    <property type="nucleotide sequence ID" value="XM_008618745.1"/>
</dbReference>
<name>T0RBT8_SAPDV</name>
<evidence type="ECO:0000256" key="1">
    <source>
        <dbReference type="SAM" id="MobiDB-lite"/>
    </source>
</evidence>
<reference evidence="3 4" key="1">
    <citation type="submission" date="2012-04" db="EMBL/GenBank/DDBJ databases">
        <title>The Genome Sequence of Saprolegnia declina VS20.</title>
        <authorList>
            <consortium name="The Broad Institute Genome Sequencing Platform"/>
            <person name="Russ C."/>
            <person name="Nusbaum C."/>
            <person name="Tyler B."/>
            <person name="van West P."/>
            <person name="Dieguez-Uribeondo J."/>
            <person name="de Bruijn I."/>
            <person name="Tripathy S."/>
            <person name="Jiang R."/>
            <person name="Young S.K."/>
            <person name="Zeng Q."/>
            <person name="Gargeya S."/>
            <person name="Fitzgerald M."/>
            <person name="Haas B."/>
            <person name="Abouelleil A."/>
            <person name="Alvarado L."/>
            <person name="Arachchi H.M."/>
            <person name="Berlin A."/>
            <person name="Chapman S.B."/>
            <person name="Goldberg J."/>
            <person name="Griggs A."/>
            <person name="Gujja S."/>
            <person name="Hansen M."/>
            <person name="Howarth C."/>
            <person name="Imamovic A."/>
            <person name="Larimer J."/>
            <person name="McCowen C."/>
            <person name="Montmayeur A."/>
            <person name="Murphy C."/>
            <person name="Neiman D."/>
            <person name="Pearson M."/>
            <person name="Priest M."/>
            <person name="Roberts A."/>
            <person name="Saif S."/>
            <person name="Shea T."/>
            <person name="Sisk P."/>
            <person name="Sykes S."/>
            <person name="Wortman J."/>
            <person name="Nusbaum C."/>
            <person name="Birren B."/>
        </authorList>
    </citation>
    <scope>NUCLEOTIDE SEQUENCE [LARGE SCALE GENOMIC DNA]</scope>
    <source>
        <strain evidence="3 4">VS20</strain>
    </source>
</reference>
<keyword evidence="4" id="KW-1185">Reference proteome</keyword>
<dbReference type="CDD" id="cd06093">
    <property type="entry name" value="PX_domain"/>
    <property type="match status" value="1"/>
</dbReference>
<evidence type="ECO:0000313" key="4">
    <source>
        <dbReference type="Proteomes" id="UP000030762"/>
    </source>
</evidence>
<dbReference type="Pfam" id="PF00787">
    <property type="entry name" value="PX"/>
    <property type="match status" value="1"/>
</dbReference>
<dbReference type="GeneID" id="19953394"/>
<evidence type="ECO:0000259" key="2">
    <source>
        <dbReference type="PROSITE" id="PS50195"/>
    </source>
</evidence>
<dbReference type="SUPFAM" id="SSF64268">
    <property type="entry name" value="PX domain"/>
    <property type="match status" value="1"/>
</dbReference>
<dbReference type="OrthoDB" id="76516at2759"/>
<dbReference type="Gene3D" id="3.30.1520.10">
    <property type="entry name" value="Phox-like domain"/>
    <property type="match status" value="1"/>
</dbReference>
<dbReference type="eggNOG" id="ENOG502QRYS">
    <property type="taxonomic scope" value="Eukaryota"/>
</dbReference>
<protein>
    <recommendedName>
        <fullName evidence="2">PX domain-containing protein</fullName>
    </recommendedName>
</protein>
<organism evidence="3 4">
    <name type="scientific">Saprolegnia diclina (strain VS20)</name>
    <dbReference type="NCBI Taxonomy" id="1156394"/>
    <lineage>
        <taxon>Eukaryota</taxon>
        <taxon>Sar</taxon>
        <taxon>Stramenopiles</taxon>
        <taxon>Oomycota</taxon>
        <taxon>Saprolegniomycetes</taxon>
        <taxon>Saprolegniales</taxon>
        <taxon>Saprolegniaceae</taxon>
        <taxon>Saprolegnia</taxon>
    </lineage>
</organism>
<accession>T0RBT8</accession>
<dbReference type="OMA" id="WTAKAHR"/>
<dbReference type="EMBL" id="JH767182">
    <property type="protein sequence ID" value="EQC29663.1"/>
    <property type="molecule type" value="Genomic_DNA"/>
</dbReference>
<dbReference type="Proteomes" id="UP000030762">
    <property type="component" value="Unassembled WGS sequence"/>
</dbReference>
<dbReference type="PROSITE" id="PS50195">
    <property type="entry name" value="PX"/>
    <property type="match status" value="1"/>
</dbReference>
<dbReference type="InParanoid" id="T0RBT8"/>
<sequence length="265" mass="29750">MMKTTPVTRGVLGTKVVTRGGIEAAMDPFALSVCRVQVADLADEQSTCYAVQSQNAISGRSWVVYRRYSDFALFREKLLCHFRGFVEVVPKAFNRMMALPFPKKQAFPRKATLRAREAAFLALMRAIHDILLYPEYFIHHDVSYMGFAIFKGFLGSRLHVLHINMYHVQKTVPQHQLPRRDRACVIQCGTLATIVEEPAPILVLKRAASDEAETSMTASVASDDDDEADPRYAPALKRKTSWTAKAHRVLSVKRLSKSQLLPAVA</sequence>
<feature type="region of interest" description="Disordered" evidence="1">
    <location>
        <begin position="215"/>
        <end position="234"/>
    </location>
</feature>
<evidence type="ECO:0000313" key="3">
    <source>
        <dbReference type="EMBL" id="EQC29663.1"/>
    </source>
</evidence>
<dbReference type="InterPro" id="IPR036871">
    <property type="entry name" value="PX_dom_sf"/>
</dbReference>
<dbReference type="VEuPathDB" id="FungiDB:SDRG_12667"/>